<reference evidence="1" key="1">
    <citation type="submission" date="2024-06" db="EMBL/GenBank/DDBJ databases">
        <title>Evidence of context-dependent and transient costs of resisting viral infection in isolates of the marine microalga Micromonas sp. (class Mamiellophyceae).</title>
        <authorList>
            <person name="Bedi de Silva A."/>
            <person name="Schvarcz C.R."/>
            <person name="Steward G.R."/>
            <person name="Edwards K.F."/>
        </authorList>
    </citation>
    <scope>NUCLEOTIDE SEQUENCE</scope>
    <source>
        <strain evidence="1">McV-KB2</strain>
    </source>
</reference>
<dbReference type="EMBL" id="PP911589">
    <property type="protein sequence ID" value="XCA47391.1"/>
    <property type="molecule type" value="Genomic_DNA"/>
</dbReference>
<dbReference type="InterPro" id="IPR008972">
    <property type="entry name" value="Cupredoxin"/>
</dbReference>
<organism evidence="1">
    <name type="scientific">Micromonas commoda virus</name>
    <dbReference type="NCBI Taxonomy" id="3057169"/>
    <lineage>
        <taxon>Viruses</taxon>
        <taxon>Varidnaviria</taxon>
        <taxon>Bamfordvirae</taxon>
        <taxon>Nucleocytoviricota</taxon>
        <taxon>Megaviricetes</taxon>
        <taxon>Algavirales</taxon>
        <taxon>Phycodnaviridae</taxon>
    </lineage>
</organism>
<dbReference type="Gene3D" id="1.20.5.340">
    <property type="match status" value="1"/>
</dbReference>
<proteinExistence type="predicted"/>
<sequence>MVQTTSHIFSGKVDIESNLLVGSSHLFVDTINNKVGITTANPDASLHVNGNAYVQSNVGVGSDIFLDGDTGIITATEFRGDGSNLVGVLTSLQNATEQGSESNVTIELTNDETSLIASGNVTVAGNVTASTFVGDGSQLTGIATNLQAITDNGNVTSNTVQFTNTDTSLTASGNIEVDGTVNICTGSGTAGVTEVQDSFFQTEVSSSLTLVEPHTVTTSQTLHQDTTFVSDDGSIIHAITGFVNGIVTIKTFLRNNNTQLYSLVCTTNTATGLFSSWASNPITITGSGGGDTFMLFDASNVAVYKFFGSTFASATLVASGGGNAISGIPHLSYLAYPSVFAVNATGDWVIRGGGGDGGSPGKERDMFNYNSSNGTWTKYTIGNYTETKAIALTEYQTNTFKVVSRFTAGGFNAYYGQSDFIFRIEEYVFSNGSFTVTNEHQITLANGTYEKEDIFSPVRITRDGNYVAYTSITTSPAETKIHVLQRGANGTWTALPVITQISQASSPELGLGSSCAFDIFLLNGTIHVVYGRQYANGSGGAGEIITLNYVSGAWSTLNTFTGSNNTGIGARVKVSNDGSVITDNAQPYKLSVYNLAATGKTCVKVALDPDMTSNAARIGVLETDMSLLTPRVTDLEAANAVQEVLINDLRTDVTSNTSRISSLETDRTSNTLRISLLESANIVQESLINDLQTDLTSNTARIVELEAANTVQETLINDLRTDVTSNTGRIVTLETDLSDNASRITTLETANTVQESLINLLRTDVTDNAARVSVLETDLTDNVSRIETLETANTVQASLISTLESANAVQAGLITNLTNDLSSNDGRITTLETANGVQAALITNLTNDLSSNDSRITALEAANVVQQGLITELQTANGVQATLITNLTTDLASNDSRITTLEAANTVQQGLITELQTANGVQATLITNLTTDLASNDSRITTLEAANTVQRGLITELQTANGVQATLITNLTNDLSSNDGRITALEAANTVQQGLITELQTANGVQATLITNLTTDLASNDSRITALETTTGGGTLTLQGITDLGNTTTNVIQFSNATTGLVTTANVEVGGDVKISGLTAGKVPYVGADQFLKDSFITTTADATLIASNLDVTGNIFMRGEKYIVESESKLINDAIIGIANNNTIASTDIGILMQRPSTNVALIHHGGTDKFTIGYTLDDLEATDITNDTANIINVNILGNLYVQNVVTASSFLGDGTALTGVALSTDLTSAVTRITDLEAANIVQQGLITELQTANGVQAALITNLTTDLASNDSRITTLEAANTVQQGLITDLQTANGVQAALITNLTTDLASNDSRITTLEAANTVQQGLITELQTANGVQAALITNLTTDLASNDSRITTLEAANTVQQGLITELQTSNTNIWSNLADNSYRIGTIENELAYPNFTTLTLDGIANRGNTTSNVLKLTNATTGLVADGNVHALKFHGDGSQLTGISGATTSDLQTVSDNGNVTSNTVQFTNGVTSLTASGNVLVTGNVTAEFFAGDGSNLTGIATTLQAVSDNGNVTSNTIQFTNVTTGFITTSNIEIGGNAVITSGLDVGNVATGTTGSLQTITQNYNNLTNVPASSRASGQWRTYTFGNITLPNDWTMTGFELRAVVNGTLDGIATAEYVSITMKKQGSGTQPSVGMTFNPQNQSSGITSGGGKVYYTNVTQSRTIVSNGSFSAGDVVDFYMSIYVTYWDSLTVNFEIDYNNTVSSYGSAFVVNSVTSNVGILTNEPAFNLDVHGNANVGPLTVSNTLSLSNVATIGTTKTFVVTVASTGSGNKYFIDGEQQATIELHENQTYIFDLSSSTLSTHPFVFQATNANDGTTNGTNYETGITNTGTYASDQKRTFVVTAGAPTTLYYYCTAHSGMGGQISISPTAELIVSGRVVASGNVEADAFIGDGSQLTGISGATTSDLQAVTTNGATSTQAIQLTNTGTSLAASGAVTAASVSATGGITAATFTGDGSSVNISAMTAGTIPYADANKRLRDSHITRTADTTVITSNLQVDGNLFVTGTRYFVNSEETVINDRIIGLANNNTSTTLDVGLMLQYPQKNVAMIHHGTTSGSPHNGQLTLGYTQSGFEVDNITKDPSNNLTLNVWGHVVTQNNITVGSQGSYYGDGTTLTGVALSADLTNNVTRIEDLETATIISNSSAITTGFTKGDIIYASADNVLNKLAIGGTDGYVLKVTSAANKTLGWAAESGGGGGSGSTVWQQNGNKIYYSSDNVGINVSDPAFDLDVHGTANVGALTATSLSVGGQTLALASDLSANASRLDAIYTGSIGDIIYVDAANSLAKLGIGSSGQVLKVSAGGLPIWANETGGGGGGGGGTSQWTTVNTNEIYYDGPVGIANTDPGHDLSVGSNLYVDDDGSNVLVVTGNTAMSSLTLGEVSIVASYNLEQIVNTGNVTSNTVQFSNAITSLTAASNVVVAGNVTAEYFVGDGSNLTGISSTLQAITDNGNVTSNTIQFSNAITGLVTTANVEVGGELTVSGNATVSSNLTVSGNVEVGTANLFVDTVTGRVGVGTTSSSELLTVGDDGVNVDVVNNIRINGRKAGADGEIGSLYFANSKDTGDGTTGSSASIRASRIGGSNWATQLDFYTNGGGAVGSGTSRLTILDSGNTGIGTSAPNRLLHVETPTGTSDNYIKVASGMNNGSAQSISGIEFQTNPQFYNGDNAVRIPARITSGFLNGPAGTANWADAYLSLLSTTSASSGALTEHVTCRGGKVGIFTTSPSTALDVNGIIKQTGANWALTNGGVSDSLQYRGAYPGDFAHLNRTLSTPTNVTLTHENQGGYNTRSRITIGTTGKYAMYINGFRQTGTSSTKELMIYKNGGYVNIRAYSGPEGTSNYATAGSAYTIMDLNANDYVEVHIAQGTYHGNDSIYFAGHLIA</sequence>
<accession>A0AAU7YQV4</accession>
<evidence type="ECO:0000313" key="1">
    <source>
        <dbReference type="EMBL" id="XCA47391.1"/>
    </source>
</evidence>
<protein>
    <submittedName>
        <fullName evidence="1">Uncharacterized protein</fullName>
    </submittedName>
</protein>
<dbReference type="Gene3D" id="2.60.40.420">
    <property type="entry name" value="Cupredoxins - blue copper proteins"/>
    <property type="match status" value="1"/>
</dbReference>
<dbReference type="SUPFAM" id="SSF49503">
    <property type="entry name" value="Cupredoxins"/>
    <property type="match status" value="1"/>
</dbReference>
<name>A0AAU7YQV4_9PHYC</name>